<accession>A0A5C4UUB0</accession>
<dbReference type="OrthoDB" id="9807274at2"/>
<feature type="transmembrane region" description="Helical" evidence="8">
    <location>
        <begin position="182"/>
        <end position="205"/>
    </location>
</feature>
<feature type="transmembrane region" description="Helical" evidence="8">
    <location>
        <begin position="217"/>
        <end position="236"/>
    </location>
</feature>
<keyword evidence="11" id="KW-1185">Reference proteome</keyword>
<name>A0A5C4UUB0_9ACTN</name>
<evidence type="ECO:0000256" key="2">
    <source>
        <dbReference type="ARBA" id="ARBA00022448"/>
    </source>
</evidence>
<dbReference type="InterPro" id="IPR020846">
    <property type="entry name" value="MFS_dom"/>
</dbReference>
<dbReference type="SUPFAM" id="SSF103473">
    <property type="entry name" value="MFS general substrate transporter"/>
    <property type="match status" value="1"/>
</dbReference>
<evidence type="ECO:0000256" key="7">
    <source>
        <dbReference type="ARBA" id="ARBA00023251"/>
    </source>
</evidence>
<feature type="transmembrane region" description="Helical" evidence="8">
    <location>
        <begin position="242"/>
        <end position="263"/>
    </location>
</feature>
<feature type="transmembrane region" description="Helical" evidence="8">
    <location>
        <begin position="423"/>
        <end position="440"/>
    </location>
</feature>
<dbReference type="PROSITE" id="PS50850">
    <property type="entry name" value="MFS"/>
    <property type="match status" value="1"/>
</dbReference>
<dbReference type="GO" id="GO:0005886">
    <property type="term" value="C:plasma membrane"/>
    <property type="evidence" value="ECO:0007669"/>
    <property type="project" value="UniProtKB-SubCell"/>
</dbReference>
<feature type="transmembrane region" description="Helical" evidence="8">
    <location>
        <begin position="157"/>
        <end position="176"/>
    </location>
</feature>
<dbReference type="GO" id="GO:0022857">
    <property type="term" value="F:transmembrane transporter activity"/>
    <property type="evidence" value="ECO:0007669"/>
    <property type="project" value="InterPro"/>
</dbReference>
<feature type="domain" description="Major facilitator superfamily (MFS) profile" evidence="9">
    <location>
        <begin position="29"/>
        <end position="484"/>
    </location>
</feature>
<feature type="transmembrane region" description="Helical" evidence="8">
    <location>
        <begin position="382"/>
        <end position="402"/>
    </location>
</feature>
<dbReference type="EMBL" id="VDGT01000019">
    <property type="protein sequence ID" value="TNM27088.1"/>
    <property type="molecule type" value="Genomic_DNA"/>
</dbReference>
<feature type="transmembrane region" description="Helical" evidence="8">
    <location>
        <begin position="27"/>
        <end position="51"/>
    </location>
</feature>
<dbReference type="PANTHER" id="PTHR42718:SF46">
    <property type="entry name" value="BLR6921 PROTEIN"/>
    <property type="match status" value="1"/>
</dbReference>
<keyword evidence="2" id="KW-0813">Transport</keyword>
<evidence type="ECO:0000256" key="1">
    <source>
        <dbReference type="ARBA" id="ARBA00004651"/>
    </source>
</evidence>
<organism evidence="10 11">
    <name type="scientific">Streptomyces sedi</name>
    <dbReference type="NCBI Taxonomy" id="555059"/>
    <lineage>
        <taxon>Bacteria</taxon>
        <taxon>Bacillati</taxon>
        <taxon>Actinomycetota</taxon>
        <taxon>Actinomycetes</taxon>
        <taxon>Kitasatosporales</taxon>
        <taxon>Streptomycetaceae</taxon>
        <taxon>Streptomyces</taxon>
    </lineage>
</organism>
<evidence type="ECO:0000259" key="9">
    <source>
        <dbReference type="PROSITE" id="PS50850"/>
    </source>
</evidence>
<dbReference type="InterPro" id="IPR004638">
    <property type="entry name" value="EmrB-like"/>
</dbReference>
<evidence type="ECO:0000256" key="4">
    <source>
        <dbReference type="ARBA" id="ARBA00022692"/>
    </source>
</evidence>
<feature type="transmembrane region" description="Helical" evidence="8">
    <location>
        <begin position="284"/>
        <end position="309"/>
    </location>
</feature>
<dbReference type="PANTHER" id="PTHR42718">
    <property type="entry name" value="MAJOR FACILITATOR SUPERFAMILY MULTIDRUG TRANSPORTER MFSC"/>
    <property type="match status" value="1"/>
</dbReference>
<dbReference type="Gene3D" id="1.20.1720.10">
    <property type="entry name" value="Multidrug resistance protein D"/>
    <property type="match status" value="1"/>
</dbReference>
<feature type="transmembrane region" description="Helical" evidence="8">
    <location>
        <begin position="120"/>
        <end position="145"/>
    </location>
</feature>
<dbReference type="AlphaFoldDB" id="A0A5C4UUB0"/>
<gene>
    <name evidence="10" type="ORF">FH715_22325</name>
</gene>
<evidence type="ECO:0000313" key="11">
    <source>
        <dbReference type="Proteomes" id="UP000311713"/>
    </source>
</evidence>
<dbReference type="InterPro" id="IPR011701">
    <property type="entry name" value="MFS"/>
</dbReference>
<evidence type="ECO:0000256" key="5">
    <source>
        <dbReference type="ARBA" id="ARBA00022989"/>
    </source>
</evidence>
<evidence type="ECO:0000256" key="3">
    <source>
        <dbReference type="ARBA" id="ARBA00022475"/>
    </source>
</evidence>
<keyword evidence="5 8" id="KW-1133">Transmembrane helix</keyword>
<keyword evidence="6 8" id="KW-0472">Membrane</keyword>
<dbReference type="InterPro" id="IPR036259">
    <property type="entry name" value="MFS_trans_sf"/>
</dbReference>
<evidence type="ECO:0000256" key="8">
    <source>
        <dbReference type="SAM" id="Phobius"/>
    </source>
</evidence>
<evidence type="ECO:0000256" key="6">
    <source>
        <dbReference type="ARBA" id="ARBA00023136"/>
    </source>
</evidence>
<evidence type="ECO:0000313" key="10">
    <source>
        <dbReference type="EMBL" id="TNM27088.1"/>
    </source>
</evidence>
<feature type="transmembrane region" description="Helical" evidence="8">
    <location>
        <begin position="460"/>
        <end position="480"/>
    </location>
</feature>
<dbReference type="Gene3D" id="1.20.1250.20">
    <property type="entry name" value="MFS general substrate transporter like domains"/>
    <property type="match status" value="1"/>
</dbReference>
<dbReference type="NCBIfam" id="TIGR00711">
    <property type="entry name" value="efflux_EmrB"/>
    <property type="match status" value="1"/>
</dbReference>
<feature type="transmembrane region" description="Helical" evidence="8">
    <location>
        <begin position="95"/>
        <end position="114"/>
    </location>
</feature>
<feature type="transmembrane region" description="Helical" evidence="8">
    <location>
        <begin position="321"/>
        <end position="338"/>
    </location>
</feature>
<comment type="subcellular location">
    <subcellularLocation>
        <location evidence="1">Cell membrane</location>
        <topology evidence="1">Multi-pass membrane protein</topology>
    </subcellularLocation>
</comment>
<keyword evidence="7" id="KW-0046">Antibiotic resistance</keyword>
<keyword evidence="3" id="KW-1003">Cell membrane</keyword>
<dbReference type="Proteomes" id="UP000311713">
    <property type="component" value="Unassembled WGS sequence"/>
</dbReference>
<protein>
    <submittedName>
        <fullName evidence="10">MFS transporter</fullName>
    </submittedName>
</protein>
<feature type="transmembrane region" description="Helical" evidence="8">
    <location>
        <begin position="63"/>
        <end position="83"/>
    </location>
</feature>
<reference evidence="10 11" key="1">
    <citation type="submission" date="2019-06" db="EMBL/GenBank/DDBJ databases">
        <title>Draft genome of Streptomyces sedi sp. JCM16909.</title>
        <authorList>
            <person name="Klykleung N."/>
            <person name="Tanasupawat S."/>
            <person name="Kudo T."/>
            <person name="Yuki M."/>
            <person name="Ohkuma M."/>
        </authorList>
    </citation>
    <scope>NUCLEOTIDE SEQUENCE [LARGE SCALE GENOMIC DNA]</scope>
    <source>
        <strain evidence="10 11">JCM 16909</strain>
    </source>
</reference>
<dbReference type="CDD" id="cd17321">
    <property type="entry name" value="MFS_MMR_MDR_like"/>
    <property type="match status" value="1"/>
</dbReference>
<dbReference type="GO" id="GO:0046677">
    <property type="term" value="P:response to antibiotic"/>
    <property type="evidence" value="ECO:0007669"/>
    <property type="project" value="UniProtKB-KW"/>
</dbReference>
<proteinExistence type="predicted"/>
<feature type="transmembrane region" description="Helical" evidence="8">
    <location>
        <begin position="350"/>
        <end position="370"/>
    </location>
</feature>
<dbReference type="Pfam" id="PF07690">
    <property type="entry name" value="MFS_1"/>
    <property type="match status" value="1"/>
</dbReference>
<keyword evidence="4 8" id="KW-0812">Transmembrane</keyword>
<comment type="caution">
    <text evidence="10">The sequence shown here is derived from an EMBL/GenBank/DDBJ whole genome shotgun (WGS) entry which is preliminary data.</text>
</comment>
<sequence length="502" mass="51074">MAAVTSHAPLEGVPVRRTNSSAQTSRWSALAVLCAGQLMVILDGTIVNVALPSIQRDLGFSSSGLAWVVNIYLVPFGGLLLLAGRLGDLIGRKRVFITGLSFFTAASLLCGVSQDPAVLLASRFVQGIGGAVTSAVTLGMVVNLFPQPKERAKAIGVYSFVQSAGGSMGLLAGGALTQTISWHWIFFVNVPIGIVAALLAGRVLASEHGVGLGKGTDVVGALLVTSALMLSVYTIAETTNYGWTSAHTLSFGAVALALLLAFVARQAKAAHPLLPLRVFRSRNVSGAMGIQALMVAGMFSFQFLCVLYLQKVLGFDEIHTGLGIFPVSVAIGALSLGLSPKLIARSGPRAVLLPGLSLIAVGLAALGRVPAGGSYAVDVLPALLPLGIGFGLAMPSLATLAMSAATPQDSGIASGMFNTMQQIGSAFGLAVLSTLATSHTDALLGDGASTASALTGGYQLAFRIGSGLVAVALVLAATLLRSPATAQPPAAETKPVAENAAH</sequence>